<feature type="domain" description="GGDEF" evidence="6">
    <location>
        <begin position="524"/>
        <end position="656"/>
    </location>
</feature>
<evidence type="ECO:0000259" key="4">
    <source>
        <dbReference type="PROSITE" id="PS50112"/>
    </source>
</evidence>
<dbReference type="GO" id="GO:0003824">
    <property type="term" value="F:catalytic activity"/>
    <property type="evidence" value="ECO:0007669"/>
    <property type="project" value="UniProtKB-ARBA"/>
</dbReference>
<dbReference type="CDD" id="cd06225">
    <property type="entry name" value="HAMP"/>
    <property type="match status" value="1"/>
</dbReference>
<dbReference type="RefSeq" id="WP_019443001.1">
    <property type="nucleotide sequence ID" value="NZ_ALOE01000038.1"/>
</dbReference>
<feature type="domain" description="HAMP" evidence="5">
    <location>
        <begin position="187"/>
        <end position="240"/>
    </location>
</feature>
<dbReference type="PROSITE" id="PS50885">
    <property type="entry name" value="HAMP"/>
    <property type="match status" value="1"/>
</dbReference>
<dbReference type="SUPFAM" id="SSF55073">
    <property type="entry name" value="Nucleotide cyclase"/>
    <property type="match status" value="1"/>
</dbReference>
<dbReference type="Pfam" id="PF00990">
    <property type="entry name" value="GGDEF"/>
    <property type="match status" value="1"/>
</dbReference>
<dbReference type="SMART" id="SM00304">
    <property type="entry name" value="HAMP"/>
    <property type="match status" value="1"/>
</dbReference>
<dbReference type="GO" id="GO:0007165">
    <property type="term" value="P:signal transduction"/>
    <property type="evidence" value="ECO:0007669"/>
    <property type="project" value="InterPro"/>
</dbReference>
<keyword evidence="2" id="KW-0175">Coiled coil</keyword>
<feature type="domain" description="PAS" evidence="4">
    <location>
        <begin position="367"/>
        <end position="413"/>
    </location>
</feature>
<dbReference type="AlphaFoldDB" id="A0A5J6WNS2"/>
<keyword evidence="3" id="KW-1133">Transmembrane helix</keyword>
<accession>A0A5J6WNS2</accession>
<dbReference type="NCBIfam" id="TIGR00254">
    <property type="entry name" value="GGDEF"/>
    <property type="match status" value="1"/>
</dbReference>
<dbReference type="PANTHER" id="PTHR46663">
    <property type="entry name" value="DIGUANYLATE CYCLASE DGCT-RELATED"/>
    <property type="match status" value="1"/>
</dbReference>
<dbReference type="CDD" id="cd00130">
    <property type="entry name" value="PAS"/>
    <property type="match status" value="1"/>
</dbReference>
<evidence type="ECO:0000256" key="1">
    <source>
        <dbReference type="ARBA" id="ARBA00001946"/>
    </source>
</evidence>
<evidence type="ECO:0000313" key="7">
    <source>
        <dbReference type="EMBL" id="QFI38545.1"/>
    </source>
</evidence>
<name>A0A5J6WNS2_MORMI</name>
<dbReference type="InterPro" id="IPR029787">
    <property type="entry name" value="Nucleotide_cyclase"/>
</dbReference>
<dbReference type="FunFam" id="3.30.70.270:FF:000001">
    <property type="entry name" value="Diguanylate cyclase domain protein"/>
    <property type="match status" value="1"/>
</dbReference>
<dbReference type="CDD" id="cd01949">
    <property type="entry name" value="GGDEF"/>
    <property type="match status" value="1"/>
</dbReference>
<gene>
    <name evidence="7" type="ORF">FR932_12135</name>
</gene>
<dbReference type="SUPFAM" id="SSF158472">
    <property type="entry name" value="HAMP domain-like"/>
    <property type="match status" value="1"/>
</dbReference>
<keyword evidence="3" id="KW-0472">Membrane</keyword>
<dbReference type="Pfam" id="PF13188">
    <property type="entry name" value="PAS_8"/>
    <property type="match status" value="1"/>
</dbReference>
<feature type="transmembrane region" description="Helical" evidence="3">
    <location>
        <begin position="13"/>
        <end position="35"/>
    </location>
</feature>
<dbReference type="Gene3D" id="6.10.340.10">
    <property type="match status" value="1"/>
</dbReference>
<dbReference type="InterPro" id="IPR052163">
    <property type="entry name" value="DGC-Regulatory_Protein"/>
</dbReference>
<dbReference type="GO" id="GO:0016020">
    <property type="term" value="C:membrane"/>
    <property type="evidence" value="ECO:0007669"/>
    <property type="project" value="InterPro"/>
</dbReference>
<dbReference type="InterPro" id="IPR033417">
    <property type="entry name" value="CHASE8"/>
</dbReference>
<feature type="transmembrane region" description="Helical" evidence="3">
    <location>
        <begin position="158"/>
        <end position="183"/>
    </location>
</feature>
<dbReference type="InterPro" id="IPR000160">
    <property type="entry name" value="GGDEF_dom"/>
</dbReference>
<evidence type="ECO:0000256" key="2">
    <source>
        <dbReference type="SAM" id="Coils"/>
    </source>
</evidence>
<protein>
    <submittedName>
        <fullName evidence="7">Diguanylate cyclase</fullName>
    </submittedName>
</protein>
<sequence length="664" mass="75024">MTQFKARSIKHKLLTPILLFISITFIISQAINYSVTYEKAKQNLIDRVHVLANGVAYNLQAAILFDDALSANEILSAFSADKEVVRVKLYDQDNHEFFATYQVEDEDINTPNKAQLAMIKENNMVISDQYVFLLVPVILEQEQIAMLRITISTASFKLILVSVIKNGIIFLFLLSAAGCMLYFNIQRVIIKPVFALNKSMQVFVDGQKITQQLNASADDEIGDLVNAFSTMLNRLEQREQQILLTMDKLEQEKSFANEVIETVQHALVVTDKTGRIVHFNAAAKVVFQCDNEILKNTVIQQLIYTSDSHLIDSALNEGIDLNDKQFKSQDRCQQEQFLQVSSRKLSKSTKTLFAIQDVTLHEASISKQRLAASVFENSQDGIIVIGHSGVISIANPAVTTLLGFSNEELITRSENEHSMWSEFNELTPVVFKSMEEYGHWQGEVWERHKDGRLIPLQVKINRIINNEKQDVFDTFIILSDISHIKEIERLDHLAHHDELTGLANRTKLYGELNEVATYYHDSLAEFGVIYLDLDGFKLVNDTYGHDAGDEVLKQVAKRLQSQVRESDLVARLSGDEFVLLISPTSKDKITILAERLLTTLKQDIIYKEQTLHIGVSIGIHLVNNGQRDIAAILKHADSAMYQAKLAGKGKALFYKMDMPESKLG</sequence>
<dbReference type="OrthoDB" id="766410at2"/>
<dbReference type="Pfam" id="PF17152">
    <property type="entry name" value="CHASE8"/>
    <property type="match status" value="1"/>
</dbReference>
<dbReference type="Pfam" id="PF13426">
    <property type="entry name" value="PAS_9"/>
    <property type="match status" value="1"/>
</dbReference>
<evidence type="ECO:0000259" key="5">
    <source>
        <dbReference type="PROSITE" id="PS50885"/>
    </source>
</evidence>
<dbReference type="SUPFAM" id="SSF55785">
    <property type="entry name" value="PYP-like sensor domain (PAS domain)"/>
    <property type="match status" value="1"/>
</dbReference>
<comment type="cofactor">
    <cofactor evidence="1">
        <name>Mg(2+)</name>
        <dbReference type="ChEBI" id="CHEBI:18420"/>
    </cofactor>
</comment>
<proteinExistence type="predicted"/>
<dbReference type="InterPro" id="IPR003660">
    <property type="entry name" value="HAMP_dom"/>
</dbReference>
<dbReference type="SMART" id="SM00091">
    <property type="entry name" value="PAS"/>
    <property type="match status" value="2"/>
</dbReference>
<dbReference type="KEGG" id="mmaa:FR932_12135"/>
<dbReference type="NCBIfam" id="TIGR00229">
    <property type="entry name" value="sensory_box"/>
    <property type="match status" value="1"/>
</dbReference>
<dbReference type="SMART" id="SM00267">
    <property type="entry name" value="GGDEF"/>
    <property type="match status" value="1"/>
</dbReference>
<dbReference type="InterPro" id="IPR043128">
    <property type="entry name" value="Rev_trsase/Diguanyl_cyclase"/>
</dbReference>
<keyword evidence="8" id="KW-1185">Reference proteome</keyword>
<organism evidence="7 8">
    <name type="scientific">Moritella marina ATCC 15381</name>
    <dbReference type="NCBI Taxonomy" id="1202962"/>
    <lineage>
        <taxon>Bacteria</taxon>
        <taxon>Pseudomonadati</taxon>
        <taxon>Pseudomonadota</taxon>
        <taxon>Gammaproteobacteria</taxon>
        <taxon>Alteromonadales</taxon>
        <taxon>Moritellaceae</taxon>
        <taxon>Moritella</taxon>
    </lineage>
</organism>
<dbReference type="Gene3D" id="3.30.450.20">
    <property type="entry name" value="PAS domain"/>
    <property type="match status" value="2"/>
</dbReference>
<dbReference type="EMBL" id="CP044399">
    <property type="protein sequence ID" value="QFI38545.1"/>
    <property type="molecule type" value="Genomic_DNA"/>
</dbReference>
<dbReference type="Proteomes" id="UP000327424">
    <property type="component" value="Chromosome"/>
</dbReference>
<reference evidence="7 8" key="1">
    <citation type="submission" date="2019-09" db="EMBL/GenBank/DDBJ databases">
        <title>Hybrid Assembly of the complete Genome of the Deep-Sea Bacterium Moritella marina from long Nanopore and Illumina reads.</title>
        <authorList>
            <person name="Magin S."/>
            <person name="Georgoulis A."/>
            <person name="Papadimitriou K."/>
            <person name="Iliakis G."/>
            <person name="Vorgias C.E."/>
        </authorList>
    </citation>
    <scope>NUCLEOTIDE SEQUENCE [LARGE SCALE GENOMIC DNA]</scope>
    <source>
        <strain evidence="7 8">MP-1</strain>
    </source>
</reference>
<dbReference type="PROSITE" id="PS50112">
    <property type="entry name" value="PAS"/>
    <property type="match status" value="1"/>
</dbReference>
<dbReference type="PANTHER" id="PTHR46663:SF3">
    <property type="entry name" value="SLL0267 PROTEIN"/>
    <property type="match status" value="1"/>
</dbReference>
<evidence type="ECO:0000256" key="3">
    <source>
        <dbReference type="SAM" id="Phobius"/>
    </source>
</evidence>
<evidence type="ECO:0000313" key="8">
    <source>
        <dbReference type="Proteomes" id="UP000327424"/>
    </source>
</evidence>
<dbReference type="InterPro" id="IPR035965">
    <property type="entry name" value="PAS-like_dom_sf"/>
</dbReference>
<dbReference type="PROSITE" id="PS50887">
    <property type="entry name" value="GGDEF"/>
    <property type="match status" value="1"/>
</dbReference>
<evidence type="ECO:0000259" key="6">
    <source>
        <dbReference type="PROSITE" id="PS50887"/>
    </source>
</evidence>
<dbReference type="Gene3D" id="3.30.70.270">
    <property type="match status" value="1"/>
</dbReference>
<dbReference type="InterPro" id="IPR000014">
    <property type="entry name" value="PAS"/>
</dbReference>
<keyword evidence="3" id="KW-0812">Transmembrane</keyword>
<feature type="coiled-coil region" evidence="2">
    <location>
        <begin position="232"/>
        <end position="266"/>
    </location>
</feature>